<evidence type="ECO:0000256" key="1">
    <source>
        <dbReference type="SAM" id="SignalP"/>
    </source>
</evidence>
<accession>A0ABU6HBQ2</accession>
<dbReference type="Pfam" id="PF06904">
    <property type="entry name" value="Extensin-like_C"/>
    <property type="match status" value="1"/>
</dbReference>
<reference evidence="3 4" key="1">
    <citation type="submission" date="2024-01" db="EMBL/GenBank/DDBJ databases">
        <title>Mesobacterium rodlantinim sp. nov., isolated from shallow sea hydrothermal systems off Kueishantao Island.</title>
        <authorList>
            <person name="Su Z."/>
            <person name="Tang K."/>
        </authorList>
    </citation>
    <scope>NUCLEOTIDE SEQUENCE [LARGE SCALE GENOMIC DNA]</scope>
    <source>
        <strain evidence="3 4">TK19101</strain>
    </source>
</reference>
<dbReference type="Proteomes" id="UP001348149">
    <property type="component" value="Unassembled WGS sequence"/>
</dbReference>
<keyword evidence="4" id="KW-1185">Reference proteome</keyword>
<sequence>MKRLIAAVLLLATPAFAAAPEASLRPVARTVAPVISTRSVPNVRPALRPEGLVPVAPLPAMTPYMQAPTSEDLAANTAGVAVVPASMGHARSLRPMARPGVIVEQAMAKRRALNRGKVCGDRDLQGEEIGFVPGKIAGCGVENAVKLRSVSGIPLSQQAIMDCTTAKALKTWVDRGLVPAVGTRGRGIAEIKVAAHYACRTRNNQPGAKISEHGRGRAIDISGVRLKDGTTVTVLNDWNNRTYGRILRRAHERACGIFGTVLGPGSDGYHEDHFHFDTARYRSGPYCR</sequence>
<proteinExistence type="predicted"/>
<evidence type="ECO:0000313" key="3">
    <source>
        <dbReference type="EMBL" id="MEC3859903.1"/>
    </source>
</evidence>
<feature type="domain" description="Extensin-like C-terminal" evidence="2">
    <location>
        <begin position="137"/>
        <end position="288"/>
    </location>
</feature>
<protein>
    <submittedName>
        <fullName evidence="3">Extensin family protein</fullName>
    </submittedName>
</protein>
<gene>
    <name evidence="3" type="ORF">VK792_01280</name>
</gene>
<evidence type="ECO:0000259" key="2">
    <source>
        <dbReference type="Pfam" id="PF06904"/>
    </source>
</evidence>
<dbReference type="EMBL" id="JAYLLH010000001">
    <property type="protein sequence ID" value="MEC3859903.1"/>
    <property type="molecule type" value="Genomic_DNA"/>
</dbReference>
<organism evidence="3 4">
    <name type="scientific">Mesobacterium hydrothermale</name>
    <dbReference type="NCBI Taxonomy" id="3111907"/>
    <lineage>
        <taxon>Bacteria</taxon>
        <taxon>Pseudomonadati</taxon>
        <taxon>Pseudomonadota</taxon>
        <taxon>Alphaproteobacteria</taxon>
        <taxon>Rhodobacterales</taxon>
        <taxon>Roseobacteraceae</taxon>
        <taxon>Mesobacterium</taxon>
    </lineage>
</organism>
<comment type="caution">
    <text evidence="3">The sequence shown here is derived from an EMBL/GenBank/DDBJ whole genome shotgun (WGS) entry which is preliminary data.</text>
</comment>
<dbReference type="InterPro" id="IPR009683">
    <property type="entry name" value="Extensin-like_C"/>
</dbReference>
<keyword evidence="1" id="KW-0732">Signal</keyword>
<name>A0ABU6HBQ2_9RHOB</name>
<feature type="chain" id="PRO_5047180819" evidence="1">
    <location>
        <begin position="18"/>
        <end position="288"/>
    </location>
</feature>
<feature type="signal peptide" evidence="1">
    <location>
        <begin position="1"/>
        <end position="17"/>
    </location>
</feature>
<dbReference type="RefSeq" id="WP_326295469.1">
    <property type="nucleotide sequence ID" value="NZ_JAYLLH010000001.1"/>
</dbReference>
<evidence type="ECO:0000313" key="4">
    <source>
        <dbReference type="Proteomes" id="UP001348149"/>
    </source>
</evidence>